<reference evidence="2 3" key="1">
    <citation type="submission" date="2021-06" db="EMBL/GenBank/DDBJ databases">
        <title>Caerostris darwini draft genome.</title>
        <authorList>
            <person name="Kono N."/>
            <person name="Arakawa K."/>
        </authorList>
    </citation>
    <scope>NUCLEOTIDE SEQUENCE [LARGE SCALE GENOMIC DNA]</scope>
</reference>
<evidence type="ECO:0000313" key="3">
    <source>
        <dbReference type="Proteomes" id="UP001054837"/>
    </source>
</evidence>
<evidence type="ECO:0000256" key="1">
    <source>
        <dbReference type="SAM" id="MobiDB-lite"/>
    </source>
</evidence>
<organism evidence="2 3">
    <name type="scientific">Caerostris darwini</name>
    <dbReference type="NCBI Taxonomy" id="1538125"/>
    <lineage>
        <taxon>Eukaryota</taxon>
        <taxon>Metazoa</taxon>
        <taxon>Ecdysozoa</taxon>
        <taxon>Arthropoda</taxon>
        <taxon>Chelicerata</taxon>
        <taxon>Arachnida</taxon>
        <taxon>Araneae</taxon>
        <taxon>Araneomorphae</taxon>
        <taxon>Entelegynae</taxon>
        <taxon>Araneoidea</taxon>
        <taxon>Araneidae</taxon>
        <taxon>Caerostris</taxon>
    </lineage>
</organism>
<name>A0AAV4TVB8_9ARAC</name>
<proteinExistence type="predicted"/>
<feature type="region of interest" description="Disordered" evidence="1">
    <location>
        <begin position="43"/>
        <end position="76"/>
    </location>
</feature>
<sequence length="189" mass="21619">MFAAVQARLDKTPPHYHEKAAAFFEAEAVDRNLRNNAHRRVGTHSRTTSVYGGHAEKLAREKAEKRRNPTPFKLDNDSNRALEEELNDGEVDALLNNMLFPSKVLPDTLEANSLLRARFISECLNPEKNRHFVDKAAKVSGTRSTVRRNENFTTFWKQFPQASHHSSRTAENTAYEQLHDFATVSVWDQ</sequence>
<dbReference type="AlphaFoldDB" id="A0AAV4TVB8"/>
<dbReference type="Proteomes" id="UP001054837">
    <property type="component" value="Unassembled WGS sequence"/>
</dbReference>
<protein>
    <submittedName>
        <fullName evidence="2">Uncharacterized protein</fullName>
    </submittedName>
</protein>
<accession>A0AAV4TVB8</accession>
<dbReference type="EMBL" id="BPLQ01010066">
    <property type="protein sequence ID" value="GIY48153.1"/>
    <property type="molecule type" value="Genomic_DNA"/>
</dbReference>
<feature type="compositionally biased region" description="Basic and acidic residues" evidence="1">
    <location>
        <begin position="54"/>
        <end position="67"/>
    </location>
</feature>
<evidence type="ECO:0000313" key="2">
    <source>
        <dbReference type="EMBL" id="GIY48153.1"/>
    </source>
</evidence>
<comment type="caution">
    <text evidence="2">The sequence shown here is derived from an EMBL/GenBank/DDBJ whole genome shotgun (WGS) entry which is preliminary data.</text>
</comment>
<keyword evidence="3" id="KW-1185">Reference proteome</keyword>
<gene>
    <name evidence="2" type="ORF">CDAR_590471</name>
</gene>